<dbReference type="CDD" id="cd12281">
    <property type="entry name" value="RRM1_TatSF1_like"/>
    <property type="match status" value="1"/>
</dbReference>
<feature type="domain" description="RRM" evidence="9">
    <location>
        <begin position="297"/>
        <end position="384"/>
    </location>
</feature>
<evidence type="ECO:0000256" key="2">
    <source>
        <dbReference type="ARBA" id="ARBA00022664"/>
    </source>
</evidence>
<dbReference type="Pfam" id="PF14237">
    <property type="entry name" value="GYF_2"/>
    <property type="match status" value="2"/>
</dbReference>
<evidence type="ECO:0000313" key="11">
    <source>
        <dbReference type="Proteomes" id="UP001157974"/>
    </source>
</evidence>
<evidence type="ECO:0000256" key="3">
    <source>
        <dbReference type="ARBA" id="ARBA00022737"/>
    </source>
</evidence>
<dbReference type="Proteomes" id="UP001157974">
    <property type="component" value="Unassembled WGS sequence"/>
</dbReference>
<dbReference type="GO" id="GO:0005684">
    <property type="term" value="C:U2-type spliceosomal complex"/>
    <property type="evidence" value="ECO:0007669"/>
    <property type="project" value="TreeGrafter"/>
</dbReference>
<dbReference type="SMART" id="SM00360">
    <property type="entry name" value="RRM"/>
    <property type="match status" value="2"/>
</dbReference>
<dbReference type="PANTHER" id="PTHR15608:SF0">
    <property type="entry name" value="HIV TAT-SPECIFIC FACTOR 1"/>
    <property type="match status" value="1"/>
</dbReference>
<dbReference type="PANTHER" id="PTHR15608">
    <property type="entry name" value="SPLICING FACTOR U2AF-ASSOCIATED PROTEIN 2"/>
    <property type="match status" value="1"/>
</dbReference>
<proteinExistence type="inferred from homology"/>
<dbReference type="SUPFAM" id="SSF54928">
    <property type="entry name" value="RNA-binding domain, RBD"/>
    <property type="match status" value="1"/>
</dbReference>
<evidence type="ECO:0000313" key="10">
    <source>
        <dbReference type="EMBL" id="KAJ8906997.1"/>
    </source>
</evidence>
<evidence type="ECO:0000256" key="1">
    <source>
        <dbReference type="ARBA" id="ARBA00007747"/>
    </source>
</evidence>
<dbReference type="GO" id="GO:0003723">
    <property type="term" value="F:RNA binding"/>
    <property type="evidence" value="ECO:0007669"/>
    <property type="project" value="UniProtKB-UniRule"/>
</dbReference>
<feature type="region of interest" description="Disordered" evidence="8">
    <location>
        <begin position="111"/>
        <end position="132"/>
    </location>
</feature>
<dbReference type="GO" id="GO:0005686">
    <property type="term" value="C:U2 snRNP"/>
    <property type="evidence" value="ECO:0007669"/>
    <property type="project" value="TreeGrafter"/>
</dbReference>
<evidence type="ECO:0000256" key="8">
    <source>
        <dbReference type="SAM" id="MobiDB-lite"/>
    </source>
</evidence>
<dbReference type="InterPro" id="IPR000504">
    <property type="entry name" value="RRM_dom"/>
</dbReference>
<dbReference type="EMBL" id="JAMWBK010000003">
    <property type="protein sequence ID" value="KAJ8906997.1"/>
    <property type="molecule type" value="Genomic_DNA"/>
</dbReference>
<dbReference type="InterPro" id="IPR034393">
    <property type="entry name" value="TatSF1-like"/>
</dbReference>
<evidence type="ECO:0000256" key="5">
    <source>
        <dbReference type="ARBA" id="ARBA00023187"/>
    </source>
</evidence>
<dbReference type="InterPro" id="IPR034392">
    <property type="entry name" value="TatSF1-like_RRM1"/>
</dbReference>
<evidence type="ECO:0000256" key="4">
    <source>
        <dbReference type="ARBA" id="ARBA00022884"/>
    </source>
</evidence>
<dbReference type="Gene3D" id="3.30.70.330">
    <property type="match status" value="2"/>
</dbReference>
<feature type="domain" description="RRM" evidence="9">
    <location>
        <begin position="172"/>
        <end position="258"/>
    </location>
</feature>
<accession>A0AAV8V0W2</accession>
<dbReference type="AlphaFoldDB" id="A0AAV8V0W2"/>
<comment type="similarity">
    <text evidence="1">Belongs to the HTATSF1 family.</text>
</comment>
<organism evidence="10 11">
    <name type="scientific">Rhodosorus marinus</name>
    <dbReference type="NCBI Taxonomy" id="101924"/>
    <lineage>
        <taxon>Eukaryota</taxon>
        <taxon>Rhodophyta</taxon>
        <taxon>Stylonematophyceae</taxon>
        <taxon>Stylonematales</taxon>
        <taxon>Stylonemataceae</taxon>
        <taxon>Rhodosorus</taxon>
    </lineage>
</organism>
<name>A0AAV8V0W2_9RHOD</name>
<dbReference type="InterPro" id="IPR025640">
    <property type="entry name" value="GYF_2"/>
</dbReference>
<keyword evidence="4 6" id="KW-0694">RNA-binding</keyword>
<keyword evidence="7" id="KW-0175">Coiled coil</keyword>
<comment type="caution">
    <text evidence="10">The sequence shown here is derived from an EMBL/GenBank/DDBJ whole genome shotgun (WGS) entry which is preliminary data.</text>
</comment>
<keyword evidence="5" id="KW-0508">mRNA splicing</keyword>
<protein>
    <recommendedName>
        <fullName evidence="9">RRM domain-containing protein</fullName>
    </recommendedName>
</protein>
<dbReference type="FunFam" id="3.30.70.330:FF:000105">
    <property type="entry name" value="HIV Tat-specific factor 1 homolog"/>
    <property type="match status" value="1"/>
</dbReference>
<gene>
    <name evidence="10" type="ORF">NDN08_003480</name>
</gene>
<reference evidence="10 11" key="1">
    <citation type="journal article" date="2023" name="Nat. Commun.">
        <title>Origin of minicircular mitochondrial genomes in red algae.</title>
        <authorList>
            <person name="Lee Y."/>
            <person name="Cho C.H."/>
            <person name="Lee Y.M."/>
            <person name="Park S.I."/>
            <person name="Yang J.H."/>
            <person name="West J.A."/>
            <person name="Bhattacharya D."/>
            <person name="Yoon H.S."/>
        </authorList>
    </citation>
    <scope>NUCLEOTIDE SEQUENCE [LARGE SCALE GENOMIC DNA]</scope>
    <source>
        <strain evidence="10 11">CCMP1338</strain>
        <tissue evidence="10">Whole cell</tissue>
    </source>
</reference>
<keyword evidence="2" id="KW-0507">mRNA processing</keyword>
<dbReference type="InterPro" id="IPR012677">
    <property type="entry name" value="Nucleotide-bd_a/b_plait_sf"/>
</dbReference>
<evidence type="ECO:0000256" key="7">
    <source>
        <dbReference type="SAM" id="Coils"/>
    </source>
</evidence>
<keyword evidence="3" id="KW-0677">Repeat</keyword>
<evidence type="ECO:0000256" key="6">
    <source>
        <dbReference type="PROSITE-ProRule" id="PRU00176"/>
    </source>
</evidence>
<dbReference type="PROSITE" id="PS50102">
    <property type="entry name" value="RRM"/>
    <property type="match status" value="2"/>
</dbReference>
<dbReference type="Pfam" id="PF00076">
    <property type="entry name" value="RRM_1"/>
    <property type="match status" value="2"/>
</dbReference>
<keyword evidence="11" id="KW-1185">Reference proteome</keyword>
<evidence type="ECO:0000259" key="9">
    <source>
        <dbReference type="PROSITE" id="PS50102"/>
    </source>
</evidence>
<feature type="coiled-coil region" evidence="7">
    <location>
        <begin position="145"/>
        <end position="174"/>
    </location>
</feature>
<dbReference type="InterPro" id="IPR035979">
    <property type="entry name" value="RBD_domain_sf"/>
</dbReference>
<sequence>MESEASWWYLNEEGRQSGPVTWENIPGDVLVWSEGLDDWQRVSEIEGRAWMFADEDGGRHGPLLPDAISKRVQAGEIDGLSLFWKSGMNAWKPASEIEELRELLVRHDPLDGEEEGKVPGDFTDTAGEKKPKAEAEVQQSGVEMLKAEEEKRQKKKLKREREKLKKMIKNNSSVYFAGIPPDSTDEDVEKYFSKCGIIKPDPDTGKAKVKLYRDEKDQLKGDGVVTYLQPPSVDNAVLLLDGAEFKPGWNLEVRKAEFKIKGNTYISRPKRQKGVANAQQALKEKALGWNEGVDDGRGLRIVILKHCFDPNQMTNPTDYEDLREDMEIECSKMGEVEKVTVFNGNNEGVVAVKFKQPASAESCIEVMNERFFDGRKLEAGFFDGKSDFRVKETDEQRRKREESWAKFLETQQED</sequence>
<dbReference type="GO" id="GO:0000398">
    <property type="term" value="P:mRNA splicing, via spliceosome"/>
    <property type="evidence" value="ECO:0007669"/>
    <property type="project" value="InterPro"/>
</dbReference>